<feature type="transmembrane region" description="Helical" evidence="6">
    <location>
        <begin position="148"/>
        <end position="171"/>
    </location>
</feature>
<evidence type="ECO:0000256" key="3">
    <source>
        <dbReference type="ARBA" id="ARBA00022692"/>
    </source>
</evidence>
<dbReference type="OrthoDB" id="9784202at2"/>
<dbReference type="GO" id="GO:0015171">
    <property type="term" value="F:amino acid transmembrane transporter activity"/>
    <property type="evidence" value="ECO:0007669"/>
    <property type="project" value="TreeGrafter"/>
</dbReference>
<sequence>MFPMKIWLAYTTACLLLVLSPGPDNLLAIGRGLSQGRLAALVSGVSSGMGIVFHITTAALGLTLLIKTSEVAFWVVKLIGAGYLLWLGVKVLRSRSLVTFTATAQQPLRTIFLTGFLSAALNPKPGLFVLAFIPQFVDPVLGSVTVQMLVYGLWFALLTAVGFALMGVFATRLSGCIKARPRLADGLNMGAGMTFIAAGLSIAALSQK</sequence>
<keyword evidence="3 6" id="KW-0812">Transmembrane</keyword>
<protein>
    <submittedName>
        <fullName evidence="7">Amino acid transporter LysE</fullName>
    </submittedName>
</protein>
<dbReference type="GO" id="GO:0005886">
    <property type="term" value="C:plasma membrane"/>
    <property type="evidence" value="ECO:0007669"/>
    <property type="project" value="UniProtKB-SubCell"/>
</dbReference>
<gene>
    <name evidence="7" type="ORF">LK03_01180</name>
</gene>
<reference evidence="7 8" key="1">
    <citation type="submission" date="2014-09" db="EMBL/GenBank/DDBJ databases">
        <authorList>
            <person name="Chan K.-G."/>
        </authorList>
    </citation>
    <scope>NUCLEOTIDE SEQUENCE [LARGE SCALE GENOMIC DNA]</scope>
    <source>
        <strain evidence="7 8">ND07</strain>
    </source>
</reference>
<evidence type="ECO:0000313" key="7">
    <source>
        <dbReference type="EMBL" id="AIR87933.1"/>
    </source>
</evidence>
<dbReference type="EMBL" id="CP009455">
    <property type="protein sequence ID" value="AIR87933.1"/>
    <property type="molecule type" value="Genomic_DNA"/>
</dbReference>
<feature type="transmembrane region" description="Helical" evidence="6">
    <location>
        <begin position="71"/>
        <end position="89"/>
    </location>
</feature>
<dbReference type="KEGG" id="psw:LK03_01180"/>
<dbReference type="PIRSF" id="PIRSF006324">
    <property type="entry name" value="LeuE"/>
    <property type="match status" value="1"/>
</dbReference>
<dbReference type="STRING" id="157783.LK03_01180"/>
<dbReference type="PANTHER" id="PTHR30086">
    <property type="entry name" value="ARGININE EXPORTER PROTEIN ARGO"/>
    <property type="match status" value="1"/>
</dbReference>
<dbReference type="RefSeq" id="WP_038410717.1">
    <property type="nucleotide sequence ID" value="NZ_CP009455.1"/>
</dbReference>
<evidence type="ECO:0000256" key="1">
    <source>
        <dbReference type="ARBA" id="ARBA00004651"/>
    </source>
</evidence>
<keyword evidence="8" id="KW-1185">Reference proteome</keyword>
<evidence type="ECO:0000313" key="8">
    <source>
        <dbReference type="Proteomes" id="UP000029493"/>
    </source>
</evidence>
<feature type="transmembrane region" description="Helical" evidence="6">
    <location>
        <begin position="38"/>
        <end position="64"/>
    </location>
</feature>
<dbReference type="Pfam" id="PF01810">
    <property type="entry name" value="LysE"/>
    <property type="match status" value="1"/>
</dbReference>
<dbReference type="AlphaFoldDB" id="A0A089Y7V1"/>
<keyword evidence="4 6" id="KW-1133">Transmembrane helix</keyword>
<accession>A0A089Y7V1</accession>
<evidence type="ECO:0000256" key="2">
    <source>
        <dbReference type="ARBA" id="ARBA00022475"/>
    </source>
</evidence>
<dbReference type="InterPro" id="IPR001123">
    <property type="entry name" value="LeuE-type"/>
</dbReference>
<keyword evidence="2" id="KW-1003">Cell membrane</keyword>
<comment type="subcellular location">
    <subcellularLocation>
        <location evidence="1">Cell membrane</location>
        <topology evidence="1">Multi-pass membrane protein</topology>
    </subcellularLocation>
</comment>
<evidence type="ECO:0000256" key="5">
    <source>
        <dbReference type="ARBA" id="ARBA00023136"/>
    </source>
</evidence>
<keyword evidence="5 6" id="KW-0472">Membrane</keyword>
<evidence type="ECO:0000256" key="6">
    <source>
        <dbReference type="SAM" id="Phobius"/>
    </source>
</evidence>
<proteinExistence type="predicted"/>
<feature type="transmembrane region" description="Helical" evidence="6">
    <location>
        <begin position="183"/>
        <end position="205"/>
    </location>
</feature>
<dbReference type="PANTHER" id="PTHR30086:SF20">
    <property type="entry name" value="ARGININE EXPORTER PROTEIN ARGO-RELATED"/>
    <property type="match status" value="1"/>
</dbReference>
<name>A0A089Y7V1_9PSED</name>
<organism evidence="7 8">
    <name type="scientific">Pseudomonas cremoricolorata</name>
    <dbReference type="NCBI Taxonomy" id="157783"/>
    <lineage>
        <taxon>Bacteria</taxon>
        <taxon>Pseudomonadati</taxon>
        <taxon>Pseudomonadota</taxon>
        <taxon>Gammaproteobacteria</taxon>
        <taxon>Pseudomonadales</taxon>
        <taxon>Pseudomonadaceae</taxon>
        <taxon>Pseudomonas</taxon>
    </lineage>
</organism>
<dbReference type="eggNOG" id="COG1280">
    <property type="taxonomic scope" value="Bacteria"/>
</dbReference>
<dbReference type="Proteomes" id="UP000029493">
    <property type="component" value="Chromosome"/>
</dbReference>
<evidence type="ECO:0000256" key="4">
    <source>
        <dbReference type="ARBA" id="ARBA00022989"/>
    </source>
</evidence>